<comment type="caution">
    <text evidence="4">The sequence shown here is derived from an EMBL/GenBank/DDBJ whole genome shotgun (WGS) entry which is preliminary data.</text>
</comment>
<dbReference type="EMBL" id="PKMF04000357">
    <property type="protein sequence ID" value="KAK7836271.1"/>
    <property type="molecule type" value="Genomic_DNA"/>
</dbReference>
<protein>
    <submittedName>
        <fullName evidence="4">F-box protein</fullName>
    </submittedName>
</protein>
<dbReference type="PANTHER" id="PTHR35546">
    <property type="entry name" value="F-BOX PROTEIN INTERACTION DOMAIN PROTEIN-RELATED"/>
    <property type="match status" value="1"/>
</dbReference>
<dbReference type="InterPro" id="IPR017451">
    <property type="entry name" value="F-box-assoc_interact_dom"/>
</dbReference>
<feature type="domain" description="F-box" evidence="2">
    <location>
        <begin position="89"/>
        <end position="112"/>
    </location>
</feature>
<dbReference type="SUPFAM" id="SSF81383">
    <property type="entry name" value="F-box domain"/>
    <property type="match status" value="2"/>
</dbReference>
<evidence type="ECO:0000313" key="4">
    <source>
        <dbReference type="EMBL" id="KAK7836271.1"/>
    </source>
</evidence>
<feature type="region of interest" description="Disordered" evidence="1">
    <location>
        <begin position="1"/>
        <end position="30"/>
    </location>
</feature>
<feature type="domain" description="F-box associated beta-propeller type 1" evidence="3">
    <location>
        <begin position="165"/>
        <end position="300"/>
    </location>
</feature>
<keyword evidence="5" id="KW-1185">Reference proteome</keyword>
<gene>
    <name evidence="4" type="ORF">CFP56_022786</name>
</gene>
<dbReference type="InterPro" id="IPR006527">
    <property type="entry name" value="F-box-assoc_dom_typ1"/>
</dbReference>
<name>A0AAW0KEI0_QUESU</name>
<evidence type="ECO:0000313" key="5">
    <source>
        <dbReference type="Proteomes" id="UP000237347"/>
    </source>
</evidence>
<accession>A0AAW0KEI0</accession>
<dbReference type="NCBIfam" id="TIGR01640">
    <property type="entry name" value="F_box_assoc_1"/>
    <property type="match status" value="2"/>
</dbReference>
<dbReference type="PANTHER" id="PTHR35546:SF25">
    <property type="entry name" value="F-BOX DOMAIN-CONTAINING PROTEIN"/>
    <property type="match status" value="1"/>
</dbReference>
<dbReference type="Pfam" id="PF07734">
    <property type="entry name" value="FBA_1"/>
    <property type="match status" value="2"/>
</dbReference>
<evidence type="ECO:0000259" key="3">
    <source>
        <dbReference type="Pfam" id="PF07734"/>
    </source>
</evidence>
<evidence type="ECO:0000259" key="2">
    <source>
        <dbReference type="Pfam" id="PF00646"/>
    </source>
</evidence>
<feature type="domain" description="F-box associated beta-propeller type 1" evidence="3">
    <location>
        <begin position="605"/>
        <end position="740"/>
    </location>
</feature>
<dbReference type="Pfam" id="PF00646">
    <property type="entry name" value="F-box"/>
    <property type="match status" value="2"/>
</dbReference>
<evidence type="ECO:0000256" key="1">
    <source>
        <dbReference type="SAM" id="MobiDB-lite"/>
    </source>
</evidence>
<dbReference type="InterPro" id="IPR036047">
    <property type="entry name" value="F-box-like_dom_sf"/>
</dbReference>
<reference evidence="4 5" key="1">
    <citation type="journal article" date="2018" name="Sci. Data">
        <title>The draft genome sequence of cork oak.</title>
        <authorList>
            <person name="Ramos A.M."/>
            <person name="Usie A."/>
            <person name="Barbosa P."/>
            <person name="Barros P.M."/>
            <person name="Capote T."/>
            <person name="Chaves I."/>
            <person name="Simoes F."/>
            <person name="Abreu I."/>
            <person name="Carrasquinho I."/>
            <person name="Faro C."/>
            <person name="Guimaraes J.B."/>
            <person name="Mendonca D."/>
            <person name="Nobrega F."/>
            <person name="Rodrigues L."/>
            <person name="Saibo N.J.M."/>
            <person name="Varela M.C."/>
            <person name="Egas C."/>
            <person name="Matos J."/>
            <person name="Miguel C.M."/>
            <person name="Oliveira M.M."/>
            <person name="Ricardo C.P."/>
            <person name="Goncalves S."/>
        </authorList>
    </citation>
    <scope>NUCLEOTIDE SEQUENCE [LARGE SCALE GENOMIC DNA]</scope>
    <source>
        <strain evidence="5">cv. HL8</strain>
    </source>
</reference>
<organism evidence="4 5">
    <name type="scientific">Quercus suber</name>
    <name type="common">Cork oak</name>
    <dbReference type="NCBI Taxonomy" id="58331"/>
    <lineage>
        <taxon>Eukaryota</taxon>
        <taxon>Viridiplantae</taxon>
        <taxon>Streptophyta</taxon>
        <taxon>Embryophyta</taxon>
        <taxon>Tracheophyta</taxon>
        <taxon>Spermatophyta</taxon>
        <taxon>Magnoliopsida</taxon>
        <taxon>eudicotyledons</taxon>
        <taxon>Gunneridae</taxon>
        <taxon>Pentapetalae</taxon>
        <taxon>rosids</taxon>
        <taxon>fabids</taxon>
        <taxon>Fagales</taxon>
        <taxon>Fagaceae</taxon>
        <taxon>Quercus</taxon>
    </lineage>
</organism>
<sequence>MDFWEDDNSDEMDIDNDLMDDCEEDSFSESEQESNVKRFQKLNIDDDFHVEYAPQRNTTAYGSSRCLEHIKSKEKMGIGDLVKDHALPFLPAKSICRFRSVSKEWNKWITNPFLAHKQSHCFQDISGFFCQIAGEHSFISCDPHSCGVPDPSFSFLPEPVILRTTCNGLICCQSCIEDNAYYICNPVNRQWKVLPGPNYYHGPGSAVALAFEPSALKFEANYQLVCAIRLADHLLCFEIYSSRSKSWRLVDALCCELGALSGDGFYMKGMVYWETLSGSVLAFDLTYEQFGIFPLPPECGPEGVLTKRHGELCYILPHKKDNEFAIRIYGDFKMVLKHSFPLELDDFGYTSGGLRALSCLNDDVLAILFGNRMITYHVKAQKVKTLGTVRPDGFVTCHPYVNSLVPVDHPLVYAFRKLWPLLLDFKIPPSSWLPVHWQWIMDFWEDDNSDEMDIDNDLMDDCEEDSFSESEQESNVKRFQKLNIDDDFHVEYAPQRNTTAYGSSRCLEHIKSKEKMGIGDLVKDHALPFLPAKSICRFRSVSKEWNKWITNPFLAHKQSHCFQDISGFFCQIAGEHSFISCDPHSCGVPDPSFSFLPEPVILRTTCNGLICCQSCIEDNAYYICNPVNRQWKVLPGPNYYHGPGSAVALAFEPSALKFEANYQLVCAIRLADHLLCFEIYSSRSKSWRLVDALCCELGALSGDGFYMKGMVYWETLSGSVLAFDLTYEQFGIFPLPPECGPEGVLTKRHGELCYILPHKKDNEFAIRIYGDFKMVLKHSFPLELDDFGYTSGGLRALSCLNDDVLAILFGNRMITYHVKAQKVKTLGTVRPDGFVTCHPYVNSLVPVDHPLVSRQQANSRPCTSSSL</sequence>
<dbReference type="InterPro" id="IPR001810">
    <property type="entry name" value="F-box_dom"/>
</dbReference>
<feature type="domain" description="F-box" evidence="2">
    <location>
        <begin position="529"/>
        <end position="552"/>
    </location>
</feature>
<dbReference type="Proteomes" id="UP000237347">
    <property type="component" value="Unassembled WGS sequence"/>
</dbReference>
<proteinExistence type="predicted"/>
<dbReference type="InterPro" id="IPR055290">
    <property type="entry name" value="At3g26010-like"/>
</dbReference>
<dbReference type="AlphaFoldDB" id="A0AAW0KEI0"/>